<dbReference type="KEGG" id="sniv:SFSGTM_22980"/>
<dbReference type="Proteomes" id="UP000463939">
    <property type="component" value="Chromosome"/>
</dbReference>
<dbReference type="InterPro" id="IPR036890">
    <property type="entry name" value="HATPase_C_sf"/>
</dbReference>
<sequence length="459" mass="51620">MLEPLKFQIELNVLKHLGIGLYSSTPSVVTEIIANAWDADANTVSITLDIDNDRIIVEDNGHGMTREHVQNKFLAVGYSRRTSESNQDLSQSGKRRVMGRKGIGKLAMFSLANTINIVTRAKDSDAVAFTINVKDLLVKAEASTNGANYPVQVVDVPSDFTLEHGTRIELRGLNTRINKTEGFLRPRLARRFGVFSDSFHVQVNGRDITRVDAGYYGDLQFLWYFDEATRKMIEPLATALASYKDADGQVHKCVQGVDEELAGEPPCLRMGGFIASVDKPSKLGNGDESLNRLAVFANGRLFQEDVLPELGDARYFNSYLVGEIHADFLDNDAVDRATASRETIRHDDERFQALRTHLRTVFTTIRDQWDDWRTAQGYENTPDKNPKIVEWLNTMKDPRDRKAADRLMTSIGKLNLNNDEAKDAASKNLLYKSAVVGFEKLRARNELARLEHITNKVRL</sequence>
<organism evidence="1 2">
    <name type="scientific">Sulfuriferula nivalis</name>
    <dbReference type="NCBI Taxonomy" id="2675298"/>
    <lineage>
        <taxon>Bacteria</taxon>
        <taxon>Pseudomonadati</taxon>
        <taxon>Pseudomonadota</taxon>
        <taxon>Betaproteobacteria</taxon>
        <taxon>Nitrosomonadales</taxon>
        <taxon>Sulfuricellaceae</taxon>
        <taxon>Sulfuriferula</taxon>
    </lineage>
</organism>
<reference evidence="2" key="1">
    <citation type="submission" date="2019-11" db="EMBL/GenBank/DDBJ databases">
        <title>Isolation and characterization of a novel species in the genus Sulfuriferula.</title>
        <authorList>
            <person name="Mochizuki J."/>
            <person name="Kojima H."/>
            <person name="Fukui M."/>
        </authorList>
    </citation>
    <scope>NUCLEOTIDE SEQUENCE [LARGE SCALE GENOMIC DNA]</scope>
    <source>
        <strain evidence="2">SGTM</strain>
    </source>
</reference>
<evidence type="ECO:0000313" key="1">
    <source>
        <dbReference type="EMBL" id="BBP01590.1"/>
    </source>
</evidence>
<dbReference type="EMBL" id="AP021881">
    <property type="protein sequence ID" value="BBP01590.1"/>
    <property type="molecule type" value="Genomic_DNA"/>
</dbReference>
<dbReference type="Gene3D" id="3.30.565.10">
    <property type="entry name" value="Histidine kinase-like ATPase, C-terminal domain"/>
    <property type="match status" value="1"/>
</dbReference>
<proteinExistence type="predicted"/>
<dbReference type="AlphaFoldDB" id="A0A809SI99"/>
<dbReference type="REBASE" id="374150">
    <property type="entry name" value="SspSGTMORF22990P"/>
</dbReference>
<keyword evidence="2" id="KW-1185">Reference proteome</keyword>
<dbReference type="Pfam" id="PF13589">
    <property type="entry name" value="HATPase_c_3"/>
    <property type="match status" value="1"/>
</dbReference>
<name>A0A809SI99_9PROT</name>
<evidence type="ECO:0000313" key="2">
    <source>
        <dbReference type="Proteomes" id="UP000463939"/>
    </source>
</evidence>
<accession>A0A809SI99</accession>
<dbReference type="RefSeq" id="WP_162085351.1">
    <property type="nucleotide sequence ID" value="NZ_AP021881.1"/>
</dbReference>
<gene>
    <name evidence="1" type="ORF">SFSGTM_22980</name>
</gene>
<protein>
    <submittedName>
        <fullName evidence="1">Uncharacterized protein</fullName>
    </submittedName>
</protein>
<dbReference type="SUPFAM" id="SSF55874">
    <property type="entry name" value="ATPase domain of HSP90 chaperone/DNA topoisomerase II/histidine kinase"/>
    <property type="match status" value="1"/>
</dbReference>